<organism evidence="2 3">
    <name type="scientific">Chitinophaga sancti</name>
    <dbReference type="NCBI Taxonomy" id="1004"/>
    <lineage>
        <taxon>Bacteria</taxon>
        <taxon>Pseudomonadati</taxon>
        <taxon>Bacteroidota</taxon>
        <taxon>Chitinophagia</taxon>
        <taxon>Chitinophagales</taxon>
        <taxon>Chitinophagaceae</taxon>
        <taxon>Chitinophaga</taxon>
    </lineage>
</organism>
<gene>
    <name evidence="2" type="ORF">SR876_03070</name>
</gene>
<feature type="domain" description="Lipid/polyisoprenoid-binding YceI-like" evidence="1">
    <location>
        <begin position="15"/>
        <end position="104"/>
    </location>
</feature>
<dbReference type="EMBL" id="CP140154">
    <property type="protein sequence ID" value="WQG90463.1"/>
    <property type="molecule type" value="Genomic_DNA"/>
</dbReference>
<evidence type="ECO:0000259" key="1">
    <source>
        <dbReference type="Pfam" id="PF04264"/>
    </source>
</evidence>
<evidence type="ECO:0000313" key="2">
    <source>
        <dbReference type="EMBL" id="WQG90463.1"/>
    </source>
</evidence>
<dbReference type="InterPro" id="IPR007372">
    <property type="entry name" value="Lipid/polyisoprenoid-bd_YceI"/>
</dbReference>
<keyword evidence="3" id="KW-1185">Reference proteome</keyword>
<name>A0ABZ0XIN4_9BACT</name>
<accession>A0ABZ0XIN4</accession>
<dbReference type="RefSeq" id="WP_072365010.1">
    <property type="nucleotide sequence ID" value="NZ_CP139972.1"/>
</dbReference>
<proteinExistence type="predicted"/>
<sequence length="108" mass="12156">MKRMFTHQSKEHSHQSTKFAQRMDKRLLFAFARVFRLTMRGLSQAISLQIEFGGIILDPQGNTRMGLSMAGKVNRNDYGITFSRLSETGEKLLGETVSIIGSAEFLEG</sequence>
<dbReference type="SUPFAM" id="SSF101874">
    <property type="entry name" value="YceI-like"/>
    <property type="match status" value="1"/>
</dbReference>
<dbReference type="Gene3D" id="2.40.128.110">
    <property type="entry name" value="Lipid/polyisoprenoid-binding, YceI-like"/>
    <property type="match status" value="1"/>
</dbReference>
<evidence type="ECO:0000313" key="3">
    <source>
        <dbReference type="Proteomes" id="UP001326715"/>
    </source>
</evidence>
<dbReference type="Pfam" id="PF04264">
    <property type="entry name" value="YceI"/>
    <property type="match status" value="1"/>
</dbReference>
<protein>
    <submittedName>
        <fullName evidence="2">YceI family protein</fullName>
    </submittedName>
</protein>
<dbReference type="InterPro" id="IPR036761">
    <property type="entry name" value="TTHA0802/YceI-like_sf"/>
</dbReference>
<dbReference type="Proteomes" id="UP001326715">
    <property type="component" value="Chromosome"/>
</dbReference>
<reference evidence="2 3" key="1">
    <citation type="submission" date="2023-11" db="EMBL/GenBank/DDBJ databases">
        <title>MicrobeMod: A computational toolkit for identifying prokaryotic methylation and restriction-modification with nanopore sequencing.</title>
        <authorList>
            <person name="Crits-Christoph A."/>
            <person name="Kang S.C."/>
            <person name="Lee H."/>
            <person name="Ostrov N."/>
        </authorList>
    </citation>
    <scope>NUCLEOTIDE SEQUENCE [LARGE SCALE GENOMIC DNA]</scope>
    <source>
        <strain evidence="2 3">ATCC 23090</strain>
    </source>
</reference>